<dbReference type="WBParaSite" id="JU765_v2.g12237.t1">
    <property type="protein sequence ID" value="JU765_v2.g12237.t1"/>
    <property type="gene ID" value="JU765_v2.g12237"/>
</dbReference>
<proteinExistence type="predicted"/>
<dbReference type="Proteomes" id="UP000887576">
    <property type="component" value="Unplaced"/>
</dbReference>
<evidence type="ECO:0000313" key="1">
    <source>
        <dbReference type="Proteomes" id="UP000887576"/>
    </source>
</evidence>
<reference evidence="2" key="1">
    <citation type="submission" date="2022-11" db="UniProtKB">
        <authorList>
            <consortium name="WormBaseParasite"/>
        </authorList>
    </citation>
    <scope>IDENTIFICATION</scope>
</reference>
<name>A0AC34Q2H3_9BILA</name>
<accession>A0AC34Q2H3</accession>
<organism evidence="1 2">
    <name type="scientific">Panagrolaimus sp. JU765</name>
    <dbReference type="NCBI Taxonomy" id="591449"/>
    <lineage>
        <taxon>Eukaryota</taxon>
        <taxon>Metazoa</taxon>
        <taxon>Ecdysozoa</taxon>
        <taxon>Nematoda</taxon>
        <taxon>Chromadorea</taxon>
        <taxon>Rhabditida</taxon>
        <taxon>Tylenchina</taxon>
        <taxon>Panagrolaimomorpha</taxon>
        <taxon>Panagrolaimoidea</taxon>
        <taxon>Panagrolaimidae</taxon>
        <taxon>Panagrolaimus</taxon>
    </lineage>
</organism>
<protein>
    <submittedName>
        <fullName evidence="2">Uncharacterized protein</fullName>
    </submittedName>
</protein>
<evidence type="ECO:0000313" key="2">
    <source>
        <dbReference type="WBParaSite" id="JU765_v2.g12237.t1"/>
    </source>
</evidence>
<sequence length="107" mass="12271">MSTKRQLQIRPDFDTDVLLHPPIPTSPRHRNRSISISSTDSDSPGTPKSRRFSLSEIFTNFSGLIRQTSFDSANPAKIEQIDFKEVVRRQTEILFDETIVAEDENHK</sequence>